<feature type="region of interest" description="Disordered" evidence="1">
    <location>
        <begin position="47"/>
        <end position="77"/>
    </location>
</feature>
<organism evidence="2 3">
    <name type="scientific">Nocardioides lentus</name>
    <dbReference type="NCBI Taxonomy" id="338077"/>
    <lineage>
        <taxon>Bacteria</taxon>
        <taxon>Bacillati</taxon>
        <taxon>Actinomycetota</taxon>
        <taxon>Actinomycetes</taxon>
        <taxon>Propionibacteriales</taxon>
        <taxon>Nocardioidaceae</taxon>
        <taxon>Nocardioides</taxon>
    </lineage>
</organism>
<dbReference type="EMBL" id="BAAAMY010000005">
    <property type="protein sequence ID" value="GAA1922749.1"/>
    <property type="molecule type" value="Genomic_DNA"/>
</dbReference>
<name>A0ABP5AXN3_9ACTN</name>
<accession>A0ABP5AXN3</accession>
<sequence>MSPTTPDPDRPPTAAEAVAGLRAAADASRSAAREAVDALRRERAALDRERRARPGRDPATLAAARARLARAAREEAP</sequence>
<evidence type="ECO:0000313" key="3">
    <source>
        <dbReference type="Proteomes" id="UP001501612"/>
    </source>
</evidence>
<evidence type="ECO:0000256" key="1">
    <source>
        <dbReference type="SAM" id="MobiDB-lite"/>
    </source>
</evidence>
<dbReference type="Proteomes" id="UP001501612">
    <property type="component" value="Unassembled WGS sequence"/>
</dbReference>
<keyword evidence="3" id="KW-1185">Reference proteome</keyword>
<gene>
    <name evidence="2" type="ORF">GCM10009737_25360</name>
</gene>
<dbReference type="RefSeq" id="WP_344007742.1">
    <property type="nucleotide sequence ID" value="NZ_BAAAMY010000005.1"/>
</dbReference>
<feature type="compositionally biased region" description="Basic and acidic residues" evidence="1">
    <location>
        <begin position="47"/>
        <end position="56"/>
    </location>
</feature>
<proteinExistence type="predicted"/>
<comment type="caution">
    <text evidence="2">The sequence shown here is derived from an EMBL/GenBank/DDBJ whole genome shotgun (WGS) entry which is preliminary data.</text>
</comment>
<protein>
    <submittedName>
        <fullName evidence="2">Uncharacterized protein</fullName>
    </submittedName>
</protein>
<reference evidence="3" key="1">
    <citation type="journal article" date="2019" name="Int. J. Syst. Evol. Microbiol.">
        <title>The Global Catalogue of Microorganisms (GCM) 10K type strain sequencing project: providing services to taxonomists for standard genome sequencing and annotation.</title>
        <authorList>
            <consortium name="The Broad Institute Genomics Platform"/>
            <consortium name="The Broad Institute Genome Sequencing Center for Infectious Disease"/>
            <person name="Wu L."/>
            <person name="Ma J."/>
        </authorList>
    </citation>
    <scope>NUCLEOTIDE SEQUENCE [LARGE SCALE GENOMIC DNA]</scope>
    <source>
        <strain evidence="3">JCM 14046</strain>
    </source>
</reference>
<evidence type="ECO:0000313" key="2">
    <source>
        <dbReference type="EMBL" id="GAA1922749.1"/>
    </source>
</evidence>